<evidence type="ECO:0000256" key="10">
    <source>
        <dbReference type="ARBA" id="ARBA00022982"/>
    </source>
</evidence>
<dbReference type="InterPro" id="IPR003917">
    <property type="entry name" value="NADH_UbQ_OxRdtase_chain2"/>
</dbReference>
<evidence type="ECO:0000259" key="20">
    <source>
        <dbReference type="Pfam" id="PF06444"/>
    </source>
</evidence>
<dbReference type="Pfam" id="PF06444">
    <property type="entry name" value="NADH_dehy_S2_C"/>
    <property type="match status" value="1"/>
</dbReference>
<dbReference type="PANTHER" id="PTHR46552:SF1">
    <property type="entry name" value="NADH-UBIQUINONE OXIDOREDUCTASE CHAIN 2"/>
    <property type="match status" value="1"/>
</dbReference>
<keyword evidence="15 18" id="KW-0472">Membrane</keyword>
<comment type="catalytic activity">
    <reaction evidence="17 18">
        <text>a ubiquinone + NADH + 5 H(+)(in) = a ubiquinol + NAD(+) + 4 H(+)(out)</text>
        <dbReference type="Rhea" id="RHEA:29091"/>
        <dbReference type="Rhea" id="RHEA-COMP:9565"/>
        <dbReference type="Rhea" id="RHEA-COMP:9566"/>
        <dbReference type="ChEBI" id="CHEBI:15378"/>
        <dbReference type="ChEBI" id="CHEBI:16389"/>
        <dbReference type="ChEBI" id="CHEBI:17976"/>
        <dbReference type="ChEBI" id="CHEBI:57540"/>
        <dbReference type="ChEBI" id="CHEBI:57945"/>
        <dbReference type="EC" id="7.1.1.2"/>
    </reaction>
</comment>
<evidence type="ECO:0000256" key="3">
    <source>
        <dbReference type="ARBA" id="ARBA00012944"/>
    </source>
</evidence>
<evidence type="ECO:0000256" key="12">
    <source>
        <dbReference type="ARBA" id="ARBA00023027"/>
    </source>
</evidence>
<evidence type="ECO:0000256" key="17">
    <source>
        <dbReference type="ARBA" id="ARBA00049551"/>
    </source>
</evidence>
<reference evidence="21" key="1">
    <citation type="book" date="2016" name="THE DWARF AND MOUSE LEMURS OF MADAGASCAR" publisher="Cambridge University Press">
        <title>Mitogenomics of the family Cheirogaleidae and relationships to taxonomy and biogeography in Madagascar.</title>
        <editorList>
            <person name="Lehman"/>
            <person name="S.M. and Radespiel"/>
            <person name="U. and Zimmermann"/>
            <person name="E."/>
        </editorList>
        <authorList>
            <person name="Louis E.E. Jr."/>
            <person name="Lei R."/>
        </authorList>
    </citation>
    <scope>NUCLEOTIDE SEQUENCE</scope>
    <source>
        <strain evidence="21">AND6.4</strain>
    </source>
</reference>
<evidence type="ECO:0000256" key="4">
    <source>
        <dbReference type="ARBA" id="ARBA00021008"/>
    </source>
</evidence>
<dbReference type="PRINTS" id="PR01436">
    <property type="entry name" value="NADHDHGNASE2"/>
</dbReference>
<evidence type="ECO:0000256" key="2">
    <source>
        <dbReference type="ARBA" id="ARBA00007012"/>
    </source>
</evidence>
<dbReference type="InterPro" id="IPR001750">
    <property type="entry name" value="ND/Mrp_TM"/>
</dbReference>
<evidence type="ECO:0000256" key="7">
    <source>
        <dbReference type="ARBA" id="ARBA00022692"/>
    </source>
</evidence>
<keyword evidence="8 18" id="KW-0999">Mitochondrion inner membrane</keyword>
<feature type="transmembrane region" description="Helical" evidence="18">
    <location>
        <begin position="124"/>
        <end position="145"/>
    </location>
</feature>
<organism evidence="21">
    <name type="scientific">Microcebus tanosi</name>
    <name type="common">Anosy mouse lemur</name>
    <dbReference type="NCBI Taxonomy" id="1310123"/>
    <lineage>
        <taxon>Eukaryota</taxon>
        <taxon>Metazoa</taxon>
        <taxon>Chordata</taxon>
        <taxon>Craniata</taxon>
        <taxon>Vertebrata</taxon>
        <taxon>Euteleostomi</taxon>
        <taxon>Mammalia</taxon>
        <taxon>Eutheria</taxon>
        <taxon>Euarchontoglires</taxon>
        <taxon>Primates</taxon>
        <taxon>Strepsirrhini</taxon>
        <taxon>Lemuriformes</taxon>
        <taxon>Cheirogaleidae</taxon>
        <taxon>Microcebus</taxon>
    </lineage>
</organism>
<feature type="transmembrane region" description="Helical" evidence="18">
    <location>
        <begin position="325"/>
        <end position="345"/>
    </location>
</feature>
<gene>
    <name evidence="21" type="primary">ND2</name>
</gene>
<dbReference type="PANTHER" id="PTHR46552">
    <property type="entry name" value="NADH-UBIQUINONE OXIDOREDUCTASE CHAIN 2"/>
    <property type="match status" value="1"/>
</dbReference>
<dbReference type="GeneID" id="33874184"/>
<feature type="transmembrane region" description="Helical" evidence="18">
    <location>
        <begin position="204"/>
        <end position="223"/>
    </location>
</feature>
<evidence type="ECO:0000256" key="8">
    <source>
        <dbReference type="ARBA" id="ARBA00022792"/>
    </source>
</evidence>
<dbReference type="RefSeq" id="YP_009412765.1">
    <property type="nucleotide sequence ID" value="NC_035555.1"/>
</dbReference>
<evidence type="ECO:0000256" key="9">
    <source>
        <dbReference type="ARBA" id="ARBA00022967"/>
    </source>
</evidence>
<keyword evidence="14 18" id="KW-0496">Mitochondrion</keyword>
<evidence type="ECO:0000256" key="15">
    <source>
        <dbReference type="ARBA" id="ARBA00023136"/>
    </source>
</evidence>
<keyword evidence="5" id="KW-0813">Transport</keyword>
<evidence type="ECO:0000256" key="6">
    <source>
        <dbReference type="ARBA" id="ARBA00022660"/>
    </source>
</evidence>
<evidence type="ECO:0000256" key="11">
    <source>
        <dbReference type="ARBA" id="ARBA00022989"/>
    </source>
</evidence>
<feature type="transmembrane region" description="Helical" evidence="18">
    <location>
        <begin position="235"/>
        <end position="256"/>
    </location>
</feature>
<evidence type="ECO:0000256" key="18">
    <source>
        <dbReference type="RuleBase" id="RU003403"/>
    </source>
</evidence>
<comment type="subunit">
    <text evidence="16">Core subunit of respiratory chain NADH dehydrogenase (Complex I) which is composed of 45 different subunits. Interacts with TMEM242.</text>
</comment>
<feature type="transmembrane region" description="Helical" evidence="18">
    <location>
        <begin position="28"/>
        <end position="45"/>
    </location>
</feature>
<geneLocation type="mitochondrion" evidence="21"/>
<dbReference type="GO" id="GO:0006120">
    <property type="term" value="P:mitochondrial electron transport, NADH to ubiquinone"/>
    <property type="evidence" value="ECO:0007669"/>
    <property type="project" value="InterPro"/>
</dbReference>
<sequence>MKPPILMIIMTTIFMGTMLTMISSHWLLIWIGLEINMLSIIPILAKNPKPRSTEAATKYFLTQATASMLLMFTIVFNAMHSGQWTITNIDSNNMLISSTMIVALTMKLGMTPFHFWVPEVTQGVSLMTGMLLLTWQKLAPISIMIQMFPSINLNILMLIALLSVLTGGWGGLNQTQLRKILAYSSIAHMGWMMTILMFCPSMTMLNLFIYLMLTITMFTMLNMNTNTTTLTLSSLWSKSPTITTMILVSLLSLGGLPPLTGFLPKWVIIQELTKNNNIIVATMMAIMALLNLYFYMRLIYSTSLTLFPTPNNIKMKWQFQLKKRSLLLSPLIILSTLSLPLSPVFSTLN</sequence>
<keyword evidence="9 18" id="KW-1278">Translocase</keyword>
<proteinExistence type="inferred from homology"/>
<keyword evidence="6 18" id="KW-0679">Respiratory chain</keyword>
<protein>
    <recommendedName>
        <fullName evidence="4 18">NADH-ubiquinone oxidoreductase chain 2</fullName>
        <ecNumber evidence="3 18">7.1.1.2</ecNumber>
    </recommendedName>
</protein>
<evidence type="ECO:0000256" key="5">
    <source>
        <dbReference type="ARBA" id="ARBA00022448"/>
    </source>
</evidence>
<keyword evidence="13 18" id="KW-0830">Ubiquinone</keyword>
<evidence type="ECO:0000256" key="14">
    <source>
        <dbReference type="ARBA" id="ARBA00023128"/>
    </source>
</evidence>
<comment type="function">
    <text evidence="18">Core subunit of the mitochondrial membrane respiratory chain NADH dehydrogenase (Complex I) which catalyzes electron transfer from NADH through the respiratory chain, using ubiquinone as an electron acceptor. Essential for the catalytic activity and assembly of complex I.</text>
</comment>
<evidence type="ECO:0000256" key="1">
    <source>
        <dbReference type="ARBA" id="ARBA00004448"/>
    </source>
</evidence>
<feature type="transmembrane region" description="Helical" evidence="18">
    <location>
        <begin position="276"/>
        <end position="296"/>
    </location>
</feature>
<evidence type="ECO:0000313" key="21">
    <source>
        <dbReference type="EMBL" id="AIW63753.1"/>
    </source>
</evidence>
<accession>A0A3S6BU74</accession>
<keyword evidence="12 18" id="KW-0520">NAD</keyword>
<evidence type="ECO:0000259" key="19">
    <source>
        <dbReference type="Pfam" id="PF00361"/>
    </source>
</evidence>
<keyword evidence="10 18" id="KW-0249">Electron transport</keyword>
<feature type="transmembrane region" description="Helical" evidence="18">
    <location>
        <begin position="96"/>
        <end position="117"/>
    </location>
</feature>
<comment type="subcellular location">
    <subcellularLocation>
        <location evidence="1 18">Mitochondrion inner membrane</location>
        <topology evidence="1 18">Multi-pass membrane protein</topology>
    </subcellularLocation>
</comment>
<keyword evidence="11 18" id="KW-1133">Transmembrane helix</keyword>
<dbReference type="InterPro" id="IPR010933">
    <property type="entry name" value="NADH_DH_su2_C"/>
</dbReference>
<dbReference type="GO" id="GO:0005743">
    <property type="term" value="C:mitochondrial inner membrane"/>
    <property type="evidence" value="ECO:0007669"/>
    <property type="project" value="UniProtKB-SubCell"/>
</dbReference>
<feature type="domain" description="NADH:quinone oxidoreductase/Mrp antiporter transmembrane" evidence="19">
    <location>
        <begin position="23"/>
        <end position="288"/>
    </location>
</feature>
<feature type="transmembrane region" description="Helical" evidence="18">
    <location>
        <begin position="151"/>
        <end position="173"/>
    </location>
</feature>
<dbReference type="AlphaFoldDB" id="A0A3S6BU74"/>
<feature type="transmembrane region" description="Helical" evidence="18">
    <location>
        <begin position="57"/>
        <end position="76"/>
    </location>
</feature>
<dbReference type="InterPro" id="IPR050175">
    <property type="entry name" value="Complex_I_Subunit_2"/>
</dbReference>
<dbReference type="GO" id="GO:0008137">
    <property type="term" value="F:NADH dehydrogenase (ubiquinone) activity"/>
    <property type="evidence" value="ECO:0007669"/>
    <property type="project" value="UniProtKB-EC"/>
</dbReference>
<keyword evidence="7 18" id="KW-0812">Transmembrane</keyword>
<evidence type="ECO:0000256" key="13">
    <source>
        <dbReference type="ARBA" id="ARBA00023075"/>
    </source>
</evidence>
<dbReference type="EMBL" id="KM112288">
    <property type="protein sequence ID" value="AIW63753.1"/>
    <property type="molecule type" value="Genomic_DNA"/>
</dbReference>
<dbReference type="EC" id="7.1.1.2" evidence="3 18"/>
<comment type="similarity">
    <text evidence="2 18">Belongs to the complex I subunit 2 family.</text>
</comment>
<dbReference type="CTD" id="4536"/>
<feature type="domain" description="NADH dehydrogenase subunit 2 C-terminal" evidence="20">
    <location>
        <begin position="292"/>
        <end position="345"/>
    </location>
</feature>
<name>A0A3S6BU74_9PRIM</name>
<dbReference type="Pfam" id="PF00361">
    <property type="entry name" value="Proton_antipo_M"/>
    <property type="match status" value="1"/>
</dbReference>
<evidence type="ECO:0000256" key="16">
    <source>
        <dbReference type="ARBA" id="ARBA00029481"/>
    </source>
</evidence>
<feature type="transmembrane region" description="Helical" evidence="18">
    <location>
        <begin position="5"/>
        <end position="22"/>
    </location>
</feature>